<dbReference type="PANTHER" id="PTHR30033:SF2">
    <property type="entry name" value="FLAGELLAR HOOK PROTEIN"/>
    <property type="match status" value="1"/>
</dbReference>
<dbReference type="Pfam" id="PF06429">
    <property type="entry name" value="Flg_bbr_C"/>
    <property type="match status" value="1"/>
</dbReference>
<keyword evidence="10" id="KW-0282">Flagellum</keyword>
<evidence type="ECO:0000313" key="11">
    <source>
        <dbReference type="Proteomes" id="UP000501568"/>
    </source>
</evidence>
<keyword evidence="11" id="KW-1185">Reference proteome</keyword>
<dbReference type="InterPro" id="IPR019776">
    <property type="entry name" value="Flagellar_basal_body_rod_CS"/>
</dbReference>
<dbReference type="InterPro" id="IPR053927">
    <property type="entry name" value="FlgK_helical"/>
</dbReference>
<dbReference type="InterPro" id="IPR001444">
    <property type="entry name" value="Flag_bb_rod_N"/>
</dbReference>
<dbReference type="PROSITE" id="PS00588">
    <property type="entry name" value="FLAGELLA_BB_ROD"/>
    <property type="match status" value="1"/>
</dbReference>
<dbReference type="GO" id="GO:0005576">
    <property type="term" value="C:extracellular region"/>
    <property type="evidence" value="ECO:0007669"/>
    <property type="project" value="UniProtKB-SubCell"/>
</dbReference>
<dbReference type="InterPro" id="IPR010930">
    <property type="entry name" value="Flg_bb/hook_C_dom"/>
</dbReference>
<comment type="subcellular location">
    <subcellularLocation>
        <location evidence="1">Bacterial flagellum basal body</location>
    </subcellularLocation>
    <subcellularLocation>
        <location evidence="2">Secreted</location>
    </subcellularLocation>
</comment>
<evidence type="ECO:0000313" key="10">
    <source>
        <dbReference type="EMBL" id="QIG81829.1"/>
    </source>
</evidence>
<dbReference type="Proteomes" id="UP000501568">
    <property type="component" value="Chromosome"/>
</dbReference>
<proteinExistence type="inferred from homology"/>
<dbReference type="EMBL" id="CP049109">
    <property type="protein sequence ID" value="QIG81829.1"/>
    <property type="molecule type" value="Genomic_DNA"/>
</dbReference>
<dbReference type="GO" id="GO:0005198">
    <property type="term" value="F:structural molecule activity"/>
    <property type="evidence" value="ECO:0007669"/>
    <property type="project" value="InterPro"/>
</dbReference>
<evidence type="ECO:0000256" key="6">
    <source>
        <dbReference type="ARBA" id="ARBA00023143"/>
    </source>
</evidence>
<evidence type="ECO:0000256" key="3">
    <source>
        <dbReference type="ARBA" id="ARBA00009677"/>
    </source>
</evidence>
<name>A0A6G6YA85_9SPHN</name>
<dbReference type="InterPro" id="IPR002371">
    <property type="entry name" value="FlgK"/>
</dbReference>
<dbReference type="Pfam" id="PF22638">
    <property type="entry name" value="FlgK_D1"/>
    <property type="match status" value="1"/>
</dbReference>
<dbReference type="PRINTS" id="PR01005">
    <property type="entry name" value="FLGHOOKAP1"/>
</dbReference>
<keyword evidence="10" id="KW-0969">Cilium</keyword>
<dbReference type="Pfam" id="PF00460">
    <property type="entry name" value="Flg_bb_rod"/>
    <property type="match status" value="1"/>
</dbReference>
<evidence type="ECO:0000259" key="8">
    <source>
        <dbReference type="Pfam" id="PF06429"/>
    </source>
</evidence>
<keyword evidence="5" id="KW-0964">Secreted</keyword>
<dbReference type="GO" id="GO:0009425">
    <property type="term" value="C:bacterial-type flagellum basal body"/>
    <property type="evidence" value="ECO:0007669"/>
    <property type="project" value="UniProtKB-SubCell"/>
</dbReference>
<evidence type="ECO:0000259" key="7">
    <source>
        <dbReference type="Pfam" id="PF00460"/>
    </source>
</evidence>
<sequence length="699" mass="73054">MMINEILSSAVSGLAASQAGLRSVSNNIANVNVAGYAREKTNLSTQVVGGRVNGVAIGEPSRVADQFLEATVYRRSGDYGRAEVKSEYLDRLQEMLGEPGSEVGLPARLDAIAASAVAMTGAMGTEQTAAEFTANVEDALSSMQRLTDDVDDLRGDVESEVGYTVDRINSLLVRVHDLNTTVSQLTGLGRSTGGPADQRMNALEELSQLVSINVREQPDGRVTVDAANGATLVDRKLRQLSYTGGGGDVSQPSYPPIEIRFADAAGNLGAATGEKLDSSVVGGKLGGLIDLRDRALPDFNEQVGVLFRGMAEAINTVSNANTTVPAPNALEGRQTGLDGIDRMGFTGTAIFAVTGQNGKMVARTDIDFSAMPVSSTIKDVVGWINSGLGGQATASFVDGKLTIAATDSRNGVVVAQDTANPSERAGVGFSHFFGLNDLIRSETSSLVPPGFDISADRHGFAPGQTASFVLRDTNGRELASHTLTMADNAFTDILDDLNSSPLSQFGSFSFDDRGRMTFDPVASAAGASISIPVDSTDRWGTGRTFSSLVGLTGRSSGLSTATVRSDILANALKLPLSRLQPDAVVGEIALGAGDTRGANGFVEGLDQQIDFGKDGTATLQRFSSLLLGKAGLQASQAEDSLADASARRADATNRRDAYSGVNIDEELAQMVVLQNSYAASARVMSTASEMYDTLIAMVG</sequence>
<evidence type="ECO:0000259" key="9">
    <source>
        <dbReference type="Pfam" id="PF22638"/>
    </source>
</evidence>
<dbReference type="SUPFAM" id="SSF64518">
    <property type="entry name" value="Phase 1 flagellin"/>
    <property type="match status" value="1"/>
</dbReference>
<comment type="similarity">
    <text evidence="3">Belongs to the flagella basal body rod proteins family.</text>
</comment>
<keyword evidence="6" id="KW-0975">Bacterial flagellum</keyword>
<dbReference type="GO" id="GO:0044780">
    <property type="term" value="P:bacterial-type flagellum assembly"/>
    <property type="evidence" value="ECO:0007669"/>
    <property type="project" value="InterPro"/>
</dbReference>
<evidence type="ECO:0000256" key="2">
    <source>
        <dbReference type="ARBA" id="ARBA00004613"/>
    </source>
</evidence>
<reference evidence="10 11" key="1">
    <citation type="submission" date="2020-02" db="EMBL/GenBank/DDBJ databases">
        <authorList>
            <person name="Zheng R.K."/>
            <person name="Sun C.M."/>
        </authorList>
    </citation>
    <scope>NUCLEOTIDE SEQUENCE [LARGE SCALE GENOMIC DNA]</scope>
    <source>
        <strain evidence="11">zrk23</strain>
    </source>
</reference>
<dbReference type="KEGG" id="spzr:G5C33_07595"/>
<feature type="domain" description="Flagellar basal-body/hook protein C-terminal" evidence="8">
    <location>
        <begin position="659"/>
        <end position="696"/>
    </location>
</feature>
<dbReference type="AlphaFoldDB" id="A0A6G6YA85"/>
<protein>
    <recommendedName>
        <fullName evidence="4">Flagellar hook-associated protein 1</fullName>
    </recommendedName>
</protein>
<evidence type="ECO:0000256" key="5">
    <source>
        <dbReference type="ARBA" id="ARBA00022525"/>
    </source>
</evidence>
<accession>A0A6G6YA85</accession>
<organism evidence="10 11">
    <name type="scientific">Stakelama tenebrarum</name>
    <dbReference type="NCBI Taxonomy" id="2711215"/>
    <lineage>
        <taxon>Bacteria</taxon>
        <taxon>Pseudomonadati</taxon>
        <taxon>Pseudomonadota</taxon>
        <taxon>Alphaproteobacteria</taxon>
        <taxon>Sphingomonadales</taxon>
        <taxon>Sphingomonadaceae</taxon>
        <taxon>Stakelama</taxon>
    </lineage>
</organism>
<keyword evidence="10" id="KW-0966">Cell projection</keyword>
<feature type="domain" description="Flagellar hook-associated protein FlgK helical" evidence="9">
    <location>
        <begin position="89"/>
        <end position="322"/>
    </location>
</feature>
<gene>
    <name evidence="10" type="ORF">G5C33_07595</name>
</gene>
<feature type="domain" description="Flagellar basal body rod protein N-terminal" evidence="7">
    <location>
        <begin position="8"/>
        <end position="36"/>
    </location>
</feature>
<evidence type="ECO:0000256" key="4">
    <source>
        <dbReference type="ARBA" id="ARBA00016244"/>
    </source>
</evidence>
<dbReference type="PANTHER" id="PTHR30033">
    <property type="entry name" value="FLAGELLAR HOOK-ASSOCIATED PROTEIN 1"/>
    <property type="match status" value="1"/>
</dbReference>
<dbReference type="GO" id="GO:0009424">
    <property type="term" value="C:bacterial-type flagellum hook"/>
    <property type="evidence" value="ECO:0007669"/>
    <property type="project" value="InterPro"/>
</dbReference>
<evidence type="ECO:0000256" key="1">
    <source>
        <dbReference type="ARBA" id="ARBA00004117"/>
    </source>
</evidence>